<dbReference type="EMBL" id="JBBWWQ010000010">
    <property type="protein sequence ID" value="KAK8936545.1"/>
    <property type="molecule type" value="Genomic_DNA"/>
</dbReference>
<evidence type="ECO:0000313" key="1">
    <source>
        <dbReference type="EMBL" id="KAK8936545.1"/>
    </source>
</evidence>
<organism evidence="1 2">
    <name type="scientific">Platanthera zijinensis</name>
    <dbReference type="NCBI Taxonomy" id="2320716"/>
    <lineage>
        <taxon>Eukaryota</taxon>
        <taxon>Viridiplantae</taxon>
        <taxon>Streptophyta</taxon>
        <taxon>Embryophyta</taxon>
        <taxon>Tracheophyta</taxon>
        <taxon>Spermatophyta</taxon>
        <taxon>Magnoliopsida</taxon>
        <taxon>Liliopsida</taxon>
        <taxon>Asparagales</taxon>
        <taxon>Orchidaceae</taxon>
        <taxon>Orchidoideae</taxon>
        <taxon>Orchideae</taxon>
        <taxon>Orchidinae</taxon>
        <taxon>Platanthera</taxon>
    </lineage>
</organism>
<protein>
    <submittedName>
        <fullName evidence="1">Uncharacterized protein</fullName>
    </submittedName>
</protein>
<evidence type="ECO:0000313" key="2">
    <source>
        <dbReference type="Proteomes" id="UP001418222"/>
    </source>
</evidence>
<name>A0AAP0BEX1_9ASPA</name>
<proteinExistence type="predicted"/>
<reference evidence="1 2" key="1">
    <citation type="journal article" date="2022" name="Nat. Plants">
        <title>Genomes of leafy and leafless Platanthera orchids illuminate the evolution of mycoheterotrophy.</title>
        <authorList>
            <person name="Li M.H."/>
            <person name="Liu K.W."/>
            <person name="Li Z."/>
            <person name="Lu H.C."/>
            <person name="Ye Q.L."/>
            <person name="Zhang D."/>
            <person name="Wang J.Y."/>
            <person name="Li Y.F."/>
            <person name="Zhong Z.M."/>
            <person name="Liu X."/>
            <person name="Yu X."/>
            <person name="Liu D.K."/>
            <person name="Tu X.D."/>
            <person name="Liu B."/>
            <person name="Hao Y."/>
            <person name="Liao X.Y."/>
            <person name="Jiang Y.T."/>
            <person name="Sun W.H."/>
            <person name="Chen J."/>
            <person name="Chen Y.Q."/>
            <person name="Ai Y."/>
            <person name="Zhai J.W."/>
            <person name="Wu S.S."/>
            <person name="Zhou Z."/>
            <person name="Hsiao Y.Y."/>
            <person name="Wu W.L."/>
            <person name="Chen Y.Y."/>
            <person name="Lin Y.F."/>
            <person name="Hsu J.L."/>
            <person name="Li C.Y."/>
            <person name="Wang Z.W."/>
            <person name="Zhao X."/>
            <person name="Zhong W.Y."/>
            <person name="Ma X.K."/>
            <person name="Ma L."/>
            <person name="Huang J."/>
            <person name="Chen G.Z."/>
            <person name="Huang M.Z."/>
            <person name="Huang L."/>
            <person name="Peng D.H."/>
            <person name="Luo Y.B."/>
            <person name="Zou S.Q."/>
            <person name="Chen S.P."/>
            <person name="Lan S."/>
            <person name="Tsai W.C."/>
            <person name="Van de Peer Y."/>
            <person name="Liu Z.J."/>
        </authorList>
    </citation>
    <scope>NUCLEOTIDE SEQUENCE [LARGE SCALE GENOMIC DNA]</scope>
    <source>
        <strain evidence="1">Lor287</strain>
    </source>
</reference>
<sequence>MTLLRSFYKILVVVARNDVIAPAEVITIKAVGGYSNKGEHLVIMKMPAVTIVAA</sequence>
<gene>
    <name evidence="1" type="ORF">KSP39_PZI012596</name>
</gene>
<dbReference type="AlphaFoldDB" id="A0AAP0BEX1"/>
<comment type="caution">
    <text evidence="1">The sequence shown here is derived from an EMBL/GenBank/DDBJ whole genome shotgun (WGS) entry which is preliminary data.</text>
</comment>
<dbReference type="Proteomes" id="UP001418222">
    <property type="component" value="Unassembled WGS sequence"/>
</dbReference>
<accession>A0AAP0BEX1</accession>
<keyword evidence="2" id="KW-1185">Reference proteome</keyword>